<dbReference type="InterPro" id="IPR050109">
    <property type="entry name" value="HTH-type_TetR-like_transc_reg"/>
</dbReference>
<dbReference type="InterPro" id="IPR001647">
    <property type="entry name" value="HTH_TetR"/>
</dbReference>
<evidence type="ECO:0000259" key="6">
    <source>
        <dbReference type="Pfam" id="PF00440"/>
    </source>
</evidence>
<keyword evidence="3" id="KW-0238">DNA-binding</keyword>
<dbReference type="PANTHER" id="PTHR30055">
    <property type="entry name" value="HTH-TYPE TRANSCRIPTIONAL REGULATOR RUTR"/>
    <property type="match status" value="1"/>
</dbReference>
<accession>A0A4V2VAD1</accession>
<gene>
    <name evidence="8" type="ORF">EV132_101672</name>
</gene>
<dbReference type="InterPro" id="IPR009057">
    <property type="entry name" value="Homeodomain-like_sf"/>
</dbReference>
<dbReference type="Pfam" id="PF13977">
    <property type="entry name" value="TetR_C_6"/>
    <property type="match status" value="1"/>
</dbReference>
<dbReference type="EMBL" id="SMBH01000001">
    <property type="protein sequence ID" value="TCU20605.1"/>
    <property type="molecule type" value="Genomic_DNA"/>
</dbReference>
<sequence length="237" mass="26379">MNSGPCSKSGLKLQENAEKSPSDPSPHAVGDDGFLPGIEIPTYSPHEIRIIRGTYKAMATIGTQQLSLRRIAKELEVSPALIGYHFKSRDALVMETMRWALAGTVRRIARKVASIQDARAAFSALMDGVFLGPKPSRDFHLIYLDLVQYSTRESTFVELADLLRTHIDGTYARVIQQGVQAGLFEVDDLAVAAKRARAVVEGSFIQWLQDKDWERSYGALREDCETTLLKLFRPVKA</sequence>
<keyword evidence="1" id="KW-0678">Repressor</keyword>
<comment type="caution">
    <text evidence="8">The sequence shown here is derived from an EMBL/GenBank/DDBJ whole genome shotgun (WGS) entry which is preliminary data.</text>
</comment>
<dbReference type="Proteomes" id="UP000294576">
    <property type="component" value="Unassembled WGS sequence"/>
</dbReference>
<proteinExistence type="predicted"/>
<keyword evidence="4" id="KW-0804">Transcription</keyword>
<protein>
    <submittedName>
        <fullName evidence="8">TetR family transcriptional regulator</fullName>
    </submittedName>
</protein>
<evidence type="ECO:0000256" key="2">
    <source>
        <dbReference type="ARBA" id="ARBA00023015"/>
    </source>
</evidence>
<evidence type="ECO:0000259" key="7">
    <source>
        <dbReference type="Pfam" id="PF13977"/>
    </source>
</evidence>
<dbReference type="GO" id="GO:0000976">
    <property type="term" value="F:transcription cis-regulatory region binding"/>
    <property type="evidence" value="ECO:0007669"/>
    <property type="project" value="TreeGrafter"/>
</dbReference>
<evidence type="ECO:0000313" key="8">
    <source>
        <dbReference type="EMBL" id="TCU20605.1"/>
    </source>
</evidence>
<feature type="domain" description="HTH tetR-type" evidence="6">
    <location>
        <begin position="50"/>
        <end position="94"/>
    </location>
</feature>
<dbReference type="GO" id="GO:0003700">
    <property type="term" value="F:DNA-binding transcription factor activity"/>
    <property type="evidence" value="ECO:0007669"/>
    <property type="project" value="TreeGrafter"/>
</dbReference>
<dbReference type="InterPro" id="IPR039538">
    <property type="entry name" value="BetI_C"/>
</dbReference>
<evidence type="ECO:0000256" key="1">
    <source>
        <dbReference type="ARBA" id="ARBA00022491"/>
    </source>
</evidence>
<dbReference type="RefSeq" id="WP_132558936.1">
    <property type="nucleotide sequence ID" value="NZ_SMBH01000001.1"/>
</dbReference>
<evidence type="ECO:0000256" key="3">
    <source>
        <dbReference type="ARBA" id="ARBA00023125"/>
    </source>
</evidence>
<dbReference type="AlphaFoldDB" id="A0A4V2VAD1"/>
<dbReference type="SUPFAM" id="SSF48498">
    <property type="entry name" value="Tetracyclin repressor-like, C-terminal domain"/>
    <property type="match status" value="1"/>
</dbReference>
<dbReference type="InterPro" id="IPR036271">
    <property type="entry name" value="Tet_transcr_reg_TetR-rel_C_sf"/>
</dbReference>
<dbReference type="Gene3D" id="1.10.357.10">
    <property type="entry name" value="Tetracycline Repressor, domain 2"/>
    <property type="match status" value="1"/>
</dbReference>
<dbReference type="PANTHER" id="PTHR30055:SF228">
    <property type="entry name" value="TRANSCRIPTIONAL REGULATOR-RELATED"/>
    <property type="match status" value="1"/>
</dbReference>
<reference evidence="8 9" key="1">
    <citation type="submission" date="2019-03" db="EMBL/GenBank/DDBJ databases">
        <title>Genomic Encyclopedia of Type Strains, Phase IV (KMG-V): Genome sequencing to study the core and pangenomes of soil and plant-associated prokaryotes.</title>
        <authorList>
            <person name="Whitman W."/>
        </authorList>
    </citation>
    <scope>NUCLEOTIDE SEQUENCE [LARGE SCALE GENOMIC DNA]</scope>
    <source>
        <strain evidence="8 9">Hc14</strain>
    </source>
</reference>
<dbReference type="SUPFAM" id="SSF46689">
    <property type="entry name" value="Homeodomain-like"/>
    <property type="match status" value="1"/>
</dbReference>
<evidence type="ECO:0000313" key="9">
    <source>
        <dbReference type="Proteomes" id="UP000294576"/>
    </source>
</evidence>
<feature type="domain" description="BetI-type transcriptional repressor C-terminal" evidence="7">
    <location>
        <begin position="119"/>
        <end position="213"/>
    </location>
</feature>
<keyword evidence="2" id="KW-0805">Transcription regulation</keyword>
<name>A0A4V2VAD1_RHISU</name>
<organism evidence="8 9">
    <name type="scientific">Rhizobium sullae</name>
    <name type="common">Rhizobium hedysari</name>
    <dbReference type="NCBI Taxonomy" id="50338"/>
    <lineage>
        <taxon>Bacteria</taxon>
        <taxon>Pseudomonadati</taxon>
        <taxon>Pseudomonadota</taxon>
        <taxon>Alphaproteobacteria</taxon>
        <taxon>Hyphomicrobiales</taxon>
        <taxon>Rhizobiaceae</taxon>
        <taxon>Rhizobium/Agrobacterium group</taxon>
        <taxon>Rhizobium</taxon>
    </lineage>
</organism>
<dbReference type="Pfam" id="PF00440">
    <property type="entry name" value="TetR_N"/>
    <property type="match status" value="1"/>
</dbReference>
<evidence type="ECO:0000256" key="5">
    <source>
        <dbReference type="SAM" id="MobiDB-lite"/>
    </source>
</evidence>
<evidence type="ECO:0000256" key="4">
    <source>
        <dbReference type="ARBA" id="ARBA00023163"/>
    </source>
</evidence>
<feature type="region of interest" description="Disordered" evidence="5">
    <location>
        <begin position="1"/>
        <end position="31"/>
    </location>
</feature>